<proteinExistence type="predicted"/>
<dbReference type="PANTHER" id="PTHR24148:SF64">
    <property type="entry name" value="HETEROKARYON INCOMPATIBILITY DOMAIN-CONTAINING PROTEIN"/>
    <property type="match status" value="1"/>
</dbReference>
<organism evidence="1 2">
    <name type="scientific">Pleomassaria siparia CBS 279.74</name>
    <dbReference type="NCBI Taxonomy" id="1314801"/>
    <lineage>
        <taxon>Eukaryota</taxon>
        <taxon>Fungi</taxon>
        <taxon>Dikarya</taxon>
        <taxon>Ascomycota</taxon>
        <taxon>Pezizomycotina</taxon>
        <taxon>Dothideomycetes</taxon>
        <taxon>Pleosporomycetidae</taxon>
        <taxon>Pleosporales</taxon>
        <taxon>Pleomassariaceae</taxon>
        <taxon>Pleomassaria</taxon>
    </lineage>
</organism>
<dbReference type="EMBL" id="MU005780">
    <property type="protein sequence ID" value="KAF2705093.1"/>
    <property type="molecule type" value="Genomic_DNA"/>
</dbReference>
<dbReference type="OrthoDB" id="5416609at2759"/>
<accession>A0A6G1JXM5</accession>
<gene>
    <name evidence="1" type="ORF">K504DRAFT_449137</name>
</gene>
<sequence>MAWDWLRNLLSRRWFHRVWTWQEKGLAKKATVYIGDRTLPWADLRFAMLLVMAHNLSKTRATSMIVMPSREYLHVIDSLGIDKSPDLLDIVVNVRHRETEVPRDKIFGVLGIAACYGNMPSTDVTYFTRLVNYGYLKTQDLYREFSRYWIVEKHDLRVLQAFSPSKRKMSELPSWVVDWSDTTPSHQLSSRIYTASKGKDEVGVKHHYHLNNNELQLTGVPIDTLELVCHDTSVDKAERHLGDRTVDQDHWRARLVQPLISLLLPKTYRERKDVEVSTQRWIEALDLSLLYKHFFVTEKGLIGLAPNNIQVGDLVCVFYGGKVPFALRKKEDYYNLVEETYLHGFMDGKAIGMQSKKQLDEASFCIRLGVLWQAHWGPHFPSNNSQKHLFFIKKAPPSITKSRDPCRMLSRKRLKMSPRTNPWEVRVHENNCGRLVKGILEKKF</sequence>
<keyword evidence="2" id="KW-1185">Reference proteome</keyword>
<dbReference type="Proteomes" id="UP000799428">
    <property type="component" value="Unassembled WGS sequence"/>
</dbReference>
<dbReference type="PANTHER" id="PTHR24148">
    <property type="entry name" value="ANKYRIN REPEAT DOMAIN-CONTAINING PROTEIN 39 HOMOLOG-RELATED"/>
    <property type="match status" value="1"/>
</dbReference>
<dbReference type="InterPro" id="IPR052895">
    <property type="entry name" value="HetReg/Transcr_Mod"/>
</dbReference>
<dbReference type="Pfam" id="PF26639">
    <property type="entry name" value="Het-6_barrel"/>
    <property type="match status" value="1"/>
</dbReference>
<evidence type="ECO:0000313" key="2">
    <source>
        <dbReference type="Proteomes" id="UP000799428"/>
    </source>
</evidence>
<dbReference type="AlphaFoldDB" id="A0A6G1JXM5"/>
<evidence type="ECO:0008006" key="3">
    <source>
        <dbReference type="Google" id="ProtNLM"/>
    </source>
</evidence>
<protein>
    <recommendedName>
        <fullName evidence="3">Heterokaryon incompatibility domain-containing protein</fullName>
    </recommendedName>
</protein>
<evidence type="ECO:0000313" key="1">
    <source>
        <dbReference type="EMBL" id="KAF2705093.1"/>
    </source>
</evidence>
<reference evidence="1" key="1">
    <citation type="journal article" date="2020" name="Stud. Mycol.">
        <title>101 Dothideomycetes genomes: a test case for predicting lifestyles and emergence of pathogens.</title>
        <authorList>
            <person name="Haridas S."/>
            <person name="Albert R."/>
            <person name="Binder M."/>
            <person name="Bloem J."/>
            <person name="Labutti K."/>
            <person name="Salamov A."/>
            <person name="Andreopoulos B."/>
            <person name="Baker S."/>
            <person name="Barry K."/>
            <person name="Bills G."/>
            <person name="Bluhm B."/>
            <person name="Cannon C."/>
            <person name="Castanera R."/>
            <person name="Culley D."/>
            <person name="Daum C."/>
            <person name="Ezra D."/>
            <person name="Gonzalez J."/>
            <person name="Henrissat B."/>
            <person name="Kuo A."/>
            <person name="Liang C."/>
            <person name="Lipzen A."/>
            <person name="Lutzoni F."/>
            <person name="Magnuson J."/>
            <person name="Mondo S."/>
            <person name="Nolan M."/>
            <person name="Ohm R."/>
            <person name="Pangilinan J."/>
            <person name="Park H.-J."/>
            <person name="Ramirez L."/>
            <person name="Alfaro M."/>
            <person name="Sun H."/>
            <person name="Tritt A."/>
            <person name="Yoshinaga Y."/>
            <person name="Zwiers L.-H."/>
            <person name="Turgeon B."/>
            <person name="Goodwin S."/>
            <person name="Spatafora J."/>
            <person name="Crous P."/>
            <person name="Grigoriev I."/>
        </authorList>
    </citation>
    <scope>NUCLEOTIDE SEQUENCE</scope>
    <source>
        <strain evidence="1">CBS 279.74</strain>
    </source>
</reference>
<name>A0A6G1JXM5_9PLEO</name>